<dbReference type="SMART" id="SM00355">
    <property type="entry name" value="ZnF_C2H2"/>
    <property type="match status" value="4"/>
</dbReference>
<dbReference type="EMBL" id="JAWJWF010000002">
    <property type="protein sequence ID" value="KAK6638303.1"/>
    <property type="molecule type" value="Genomic_DNA"/>
</dbReference>
<comment type="caution">
    <text evidence="7">The sequence shown here is derived from an EMBL/GenBank/DDBJ whole genome shotgun (WGS) entry which is preliminary data.</text>
</comment>
<evidence type="ECO:0000256" key="4">
    <source>
        <dbReference type="ARBA" id="ARBA00034119"/>
    </source>
</evidence>
<sequence length="408" mass="48693">MELEGACAMLEPLNFPEPANPASHFSFIPWETGKCTCPLCDRLFDVTTERDDLYAHLYTDHKMVIADAQLITSTKGYFDYWKVRFSQEPLTNFCTVMTMENENYYLLSDVHPEDLQLRRGLANKRLEWVLDYQKREREDASFNRCCLFCRHVEKSSRSNYLTHLSYQHNLQLGRPDNLVFIDKLIDKIEEKLNKLECIYCEHTFKDRTVLKEHMRKKFHKRVNPKNKEYDRFYVVSYLEGGQQDDPEEPQPQDAWAQWREEGSDWSDWQEEPSPIVCLFCPFTCGEWDDVISHMLMQHKFCYSTTMGKLNFYEQVKVVNYIRREIYMCHCYECGMKFQTRELLLEHMTTANHFTLPDSKNWNHPEFFFPTYENDTFLCLLEDNEEDPVDQLSSQLLNDFTMHPEPSTL</sequence>
<comment type="similarity">
    <text evidence="4">Belongs to the ZNF277 family.</text>
</comment>
<evidence type="ECO:0000256" key="2">
    <source>
        <dbReference type="ARBA" id="ARBA00022771"/>
    </source>
</evidence>
<protein>
    <recommendedName>
        <fullName evidence="6">C2H2-type domain-containing protein</fullName>
    </recommendedName>
</protein>
<dbReference type="InterPro" id="IPR041661">
    <property type="entry name" value="ZN622/Rei1/Reh1_Znf-C2H2"/>
</dbReference>
<reference evidence="7 8" key="1">
    <citation type="submission" date="2023-09" db="EMBL/GenBank/DDBJ databases">
        <title>Genomes of two closely related lineages of the louse Polyplax serrata with different host specificities.</title>
        <authorList>
            <person name="Martinu J."/>
            <person name="Tarabai H."/>
            <person name="Stefka J."/>
            <person name="Hypsa V."/>
        </authorList>
    </citation>
    <scope>NUCLEOTIDE SEQUENCE [LARGE SCALE GENOMIC DNA]</scope>
    <source>
        <strain evidence="7">98ZLc_SE</strain>
    </source>
</reference>
<keyword evidence="1" id="KW-0479">Metal-binding</keyword>
<dbReference type="PANTHER" id="PTHR13267:SF3">
    <property type="entry name" value="ZINC FINGER PROTEIN 277"/>
    <property type="match status" value="1"/>
</dbReference>
<evidence type="ECO:0000256" key="3">
    <source>
        <dbReference type="ARBA" id="ARBA00022833"/>
    </source>
</evidence>
<keyword evidence="8" id="KW-1185">Reference proteome</keyword>
<dbReference type="InterPro" id="IPR040048">
    <property type="entry name" value="ZNF277"/>
</dbReference>
<feature type="domain" description="C2H2-type" evidence="6">
    <location>
        <begin position="326"/>
        <end position="352"/>
    </location>
</feature>
<dbReference type="SUPFAM" id="SSF57667">
    <property type="entry name" value="beta-beta-alpha zinc fingers"/>
    <property type="match status" value="2"/>
</dbReference>
<feature type="domain" description="C2H2-type" evidence="6">
    <location>
        <begin position="195"/>
        <end position="224"/>
    </location>
</feature>
<keyword evidence="3" id="KW-0862">Zinc</keyword>
<evidence type="ECO:0000313" key="7">
    <source>
        <dbReference type="EMBL" id="KAK6638303.1"/>
    </source>
</evidence>
<evidence type="ECO:0000256" key="5">
    <source>
        <dbReference type="PROSITE-ProRule" id="PRU00042"/>
    </source>
</evidence>
<dbReference type="InterPro" id="IPR013087">
    <property type="entry name" value="Znf_C2H2_type"/>
</dbReference>
<accession>A0ABR1B932</accession>
<dbReference type="PROSITE" id="PS00028">
    <property type="entry name" value="ZINC_FINGER_C2H2_1"/>
    <property type="match status" value="2"/>
</dbReference>
<evidence type="ECO:0000259" key="6">
    <source>
        <dbReference type="PROSITE" id="PS50157"/>
    </source>
</evidence>
<dbReference type="PROSITE" id="PS50157">
    <property type="entry name" value="ZINC_FINGER_C2H2_2"/>
    <property type="match status" value="2"/>
</dbReference>
<keyword evidence="2 5" id="KW-0863">Zinc-finger</keyword>
<gene>
    <name evidence="7" type="ORF">RUM44_008732</name>
</gene>
<evidence type="ECO:0000256" key="1">
    <source>
        <dbReference type="ARBA" id="ARBA00022723"/>
    </source>
</evidence>
<dbReference type="Pfam" id="PF12756">
    <property type="entry name" value="zf-C2H2_2"/>
    <property type="match status" value="2"/>
</dbReference>
<dbReference type="Proteomes" id="UP001359485">
    <property type="component" value="Unassembled WGS sequence"/>
</dbReference>
<dbReference type="PANTHER" id="PTHR13267">
    <property type="entry name" value="ZINC FINGER PROTEIN 277"/>
    <property type="match status" value="1"/>
</dbReference>
<organism evidence="7 8">
    <name type="scientific">Polyplax serrata</name>
    <name type="common">Common mouse louse</name>
    <dbReference type="NCBI Taxonomy" id="468196"/>
    <lineage>
        <taxon>Eukaryota</taxon>
        <taxon>Metazoa</taxon>
        <taxon>Ecdysozoa</taxon>
        <taxon>Arthropoda</taxon>
        <taxon>Hexapoda</taxon>
        <taxon>Insecta</taxon>
        <taxon>Pterygota</taxon>
        <taxon>Neoptera</taxon>
        <taxon>Paraneoptera</taxon>
        <taxon>Psocodea</taxon>
        <taxon>Troctomorpha</taxon>
        <taxon>Phthiraptera</taxon>
        <taxon>Anoplura</taxon>
        <taxon>Polyplacidae</taxon>
        <taxon>Polyplax</taxon>
    </lineage>
</organism>
<proteinExistence type="inferred from homology"/>
<evidence type="ECO:0000313" key="8">
    <source>
        <dbReference type="Proteomes" id="UP001359485"/>
    </source>
</evidence>
<dbReference type="InterPro" id="IPR036236">
    <property type="entry name" value="Znf_C2H2_sf"/>
</dbReference>
<name>A0ABR1B932_POLSC</name>